<dbReference type="eggNOG" id="ENOG5031J2R">
    <property type="taxonomic scope" value="Bacteria"/>
</dbReference>
<dbReference type="Pfam" id="PF14088">
    <property type="entry name" value="DUF4268"/>
    <property type="match status" value="1"/>
</dbReference>
<reference evidence="2 3" key="1">
    <citation type="journal article" date="2010" name="Stand. Genomic Sci.">
        <title>Complete genome sequence of Cellulophaga algicola type strain (IC166).</title>
        <authorList>
            <person name="Abt B."/>
            <person name="Lu M."/>
            <person name="Misra M."/>
            <person name="Han C."/>
            <person name="Nolan M."/>
            <person name="Lucas S."/>
            <person name="Hammon N."/>
            <person name="Deshpande S."/>
            <person name="Cheng J.F."/>
            <person name="Tapia R."/>
            <person name="Goodwin L."/>
            <person name="Pitluck S."/>
            <person name="Liolios K."/>
            <person name="Pagani I."/>
            <person name="Ivanova N."/>
            <person name="Mavromatis K."/>
            <person name="Ovchinikova G."/>
            <person name="Pati A."/>
            <person name="Chen A."/>
            <person name="Palaniappan K."/>
            <person name="Land M."/>
            <person name="Hauser L."/>
            <person name="Chang Y.J."/>
            <person name="Jeffries C.D."/>
            <person name="Detter J.C."/>
            <person name="Brambilla E."/>
            <person name="Rohde M."/>
            <person name="Tindall B.J."/>
            <person name="Goker M."/>
            <person name="Woyke T."/>
            <person name="Bristow J."/>
            <person name="Eisen J.A."/>
            <person name="Markowitz V."/>
            <person name="Hugenholtz P."/>
            <person name="Kyrpides N.C."/>
            <person name="Klenk H.P."/>
            <person name="Lapidus A."/>
        </authorList>
    </citation>
    <scope>NUCLEOTIDE SEQUENCE [LARGE SCALE GENOMIC DNA]</scope>
    <source>
        <strain evidence="3">DSM 14237 / IC166 / ACAM 630</strain>
    </source>
</reference>
<protein>
    <recommendedName>
        <fullName evidence="1">DUF4268 domain-containing protein</fullName>
    </recommendedName>
</protein>
<organism evidence="2 3">
    <name type="scientific">Cellulophaga algicola (strain DSM 14237 / IC166 / ACAM 630)</name>
    <dbReference type="NCBI Taxonomy" id="688270"/>
    <lineage>
        <taxon>Bacteria</taxon>
        <taxon>Pseudomonadati</taxon>
        <taxon>Bacteroidota</taxon>
        <taxon>Flavobacteriia</taxon>
        <taxon>Flavobacteriales</taxon>
        <taxon>Flavobacteriaceae</taxon>
        <taxon>Cellulophaga</taxon>
    </lineage>
</organism>
<dbReference type="OrthoDB" id="1467516at2"/>
<evidence type="ECO:0000259" key="1">
    <source>
        <dbReference type="Pfam" id="PF14088"/>
    </source>
</evidence>
<accession>E6XAG7</accession>
<dbReference type="STRING" id="688270.Celal_2598"/>
<dbReference type="KEGG" id="cao:Celal_2598"/>
<dbReference type="HOGENOM" id="CLU_144168_0_0_10"/>
<feature type="domain" description="DUF4268" evidence="1">
    <location>
        <begin position="10"/>
        <end position="135"/>
    </location>
</feature>
<dbReference type="RefSeq" id="WP_013551354.1">
    <property type="nucleotide sequence ID" value="NC_014934.1"/>
</dbReference>
<dbReference type="EMBL" id="CP002453">
    <property type="protein sequence ID" value="ADV49883.1"/>
    <property type="molecule type" value="Genomic_DNA"/>
</dbReference>
<dbReference type="Proteomes" id="UP000008634">
    <property type="component" value="Chromosome"/>
</dbReference>
<dbReference type="AlphaFoldDB" id="E6XAG7"/>
<keyword evidence="3" id="KW-1185">Reference proteome</keyword>
<dbReference type="InterPro" id="IPR025364">
    <property type="entry name" value="DUF4268"/>
</dbReference>
<sequence>MFSKSESKKLREDFWISFGKSYPTKWILYHTKIKDFSFKFHFDTTHAMVSLDIENKNLEKRIALWEKIISLKSVLLENYISELQFEEYTFLENHTEISRIYINLEHVSIHNKNTWQQTMLFFNENMHKFEEFFRDFETVFSD</sequence>
<evidence type="ECO:0000313" key="3">
    <source>
        <dbReference type="Proteomes" id="UP000008634"/>
    </source>
</evidence>
<name>E6XAG7_CELAD</name>
<proteinExistence type="predicted"/>
<evidence type="ECO:0000313" key="2">
    <source>
        <dbReference type="EMBL" id="ADV49883.1"/>
    </source>
</evidence>
<gene>
    <name evidence="2" type="ordered locus">Celal_2598</name>
</gene>